<dbReference type="InterPro" id="IPR002048">
    <property type="entry name" value="EF_hand_dom"/>
</dbReference>
<dbReference type="OrthoDB" id="9978834at2759"/>
<dbReference type="PANTHER" id="PTHR10827">
    <property type="entry name" value="RETICULOCALBIN"/>
    <property type="match status" value="1"/>
</dbReference>
<reference evidence="4" key="2">
    <citation type="submission" date="2022-06" db="UniProtKB">
        <authorList>
            <consortium name="EnsemblMetazoa"/>
        </authorList>
    </citation>
    <scope>IDENTIFICATION</scope>
    <source>
        <strain evidence="4">PS312</strain>
    </source>
</reference>
<keyword evidence="3" id="KW-0106">Calcium</keyword>
<sequence length="270" mass="31282">MRTLLLIYNLIGTLLSAPITKDEDKIHIEGLPIDKNGELNDKFRQEILLGGEDMDEGETKNAIDKMLKECDKNEDGQLNVDEIEMRIKEKKNEHMGESIQEARDLMAQLDMDKNGKISWDEYSTWFVEKEGMDINKASGNVIGSDNTHRFEDEKTSFHRSDDNDDGQLEEDEFKVLLHPENSKKMLRKMANDVIEFMDKDKDGFVSEKEFVNGIPGEIEASMKEFEEKEKLDRKREFIEDIDRNKDGMADLEELLSYMDTTNGDNARREV</sequence>
<name>A0A2A6BZ26_PRIPA</name>
<dbReference type="EnsemblMetazoa" id="PPA11888.1">
    <property type="protein sequence ID" value="PPA11888.1"/>
    <property type="gene ID" value="WBGene00101442"/>
</dbReference>
<dbReference type="Pfam" id="PF13499">
    <property type="entry name" value="EF-hand_7"/>
    <property type="match status" value="2"/>
</dbReference>
<evidence type="ECO:0000256" key="1">
    <source>
        <dbReference type="ARBA" id="ARBA00022723"/>
    </source>
</evidence>
<dbReference type="InterPro" id="IPR018247">
    <property type="entry name" value="EF_Hand_1_Ca_BS"/>
</dbReference>
<reference evidence="5" key="1">
    <citation type="journal article" date="2008" name="Nat. Genet.">
        <title>The Pristionchus pacificus genome provides a unique perspective on nematode lifestyle and parasitism.</title>
        <authorList>
            <person name="Dieterich C."/>
            <person name="Clifton S.W."/>
            <person name="Schuster L.N."/>
            <person name="Chinwalla A."/>
            <person name="Delehaunty K."/>
            <person name="Dinkelacker I."/>
            <person name="Fulton L."/>
            <person name="Fulton R."/>
            <person name="Godfrey J."/>
            <person name="Minx P."/>
            <person name="Mitreva M."/>
            <person name="Roeseler W."/>
            <person name="Tian H."/>
            <person name="Witte H."/>
            <person name="Yang S.P."/>
            <person name="Wilson R.K."/>
            <person name="Sommer R.J."/>
        </authorList>
    </citation>
    <scope>NUCLEOTIDE SEQUENCE [LARGE SCALE GENOMIC DNA]</scope>
    <source>
        <strain evidence="5">PS312</strain>
    </source>
</reference>
<evidence type="ECO:0000256" key="3">
    <source>
        <dbReference type="ARBA" id="ARBA00022837"/>
    </source>
</evidence>
<proteinExistence type="predicted"/>
<dbReference type="SUPFAM" id="SSF47473">
    <property type="entry name" value="EF-hand"/>
    <property type="match status" value="1"/>
</dbReference>
<keyword evidence="1" id="KW-0479">Metal-binding</keyword>
<dbReference type="Gene3D" id="1.10.238.10">
    <property type="entry name" value="EF-hand"/>
    <property type="match status" value="2"/>
</dbReference>
<keyword evidence="2" id="KW-0677">Repeat</keyword>
<evidence type="ECO:0000256" key="2">
    <source>
        <dbReference type="ARBA" id="ARBA00022737"/>
    </source>
</evidence>
<dbReference type="PANTHER" id="PTHR10827:SF98">
    <property type="entry name" value="45 KDA CALCIUM-BINDING PROTEIN"/>
    <property type="match status" value="1"/>
</dbReference>
<keyword evidence="5" id="KW-1185">Reference proteome</keyword>
<accession>A0A8R1U8H4</accession>
<dbReference type="PROSITE" id="PS50222">
    <property type="entry name" value="EF_HAND_2"/>
    <property type="match status" value="5"/>
</dbReference>
<evidence type="ECO:0000313" key="5">
    <source>
        <dbReference type="Proteomes" id="UP000005239"/>
    </source>
</evidence>
<organism evidence="4 5">
    <name type="scientific">Pristionchus pacificus</name>
    <name type="common">Parasitic nematode worm</name>
    <dbReference type="NCBI Taxonomy" id="54126"/>
    <lineage>
        <taxon>Eukaryota</taxon>
        <taxon>Metazoa</taxon>
        <taxon>Ecdysozoa</taxon>
        <taxon>Nematoda</taxon>
        <taxon>Chromadorea</taxon>
        <taxon>Rhabditida</taxon>
        <taxon>Rhabditina</taxon>
        <taxon>Diplogasteromorpha</taxon>
        <taxon>Diplogasteroidea</taxon>
        <taxon>Neodiplogasteridae</taxon>
        <taxon>Pristionchus</taxon>
    </lineage>
</organism>
<dbReference type="GO" id="GO:0005509">
    <property type="term" value="F:calcium ion binding"/>
    <property type="evidence" value="ECO:0000318"/>
    <property type="project" value="GO_Central"/>
</dbReference>
<dbReference type="GO" id="GO:0005783">
    <property type="term" value="C:endoplasmic reticulum"/>
    <property type="evidence" value="ECO:0000318"/>
    <property type="project" value="GO_Central"/>
</dbReference>
<dbReference type="PROSITE" id="PS00018">
    <property type="entry name" value="EF_HAND_1"/>
    <property type="match status" value="4"/>
</dbReference>
<gene>
    <name evidence="4" type="primary">WBGene00101442</name>
</gene>
<dbReference type="Proteomes" id="UP000005239">
    <property type="component" value="Unassembled WGS sequence"/>
</dbReference>
<dbReference type="GO" id="GO:0017156">
    <property type="term" value="P:calcium-ion regulated exocytosis"/>
    <property type="evidence" value="ECO:0000318"/>
    <property type="project" value="GO_Central"/>
</dbReference>
<dbReference type="SMART" id="SM00054">
    <property type="entry name" value="EFh"/>
    <property type="match status" value="5"/>
</dbReference>
<dbReference type="InterPro" id="IPR011992">
    <property type="entry name" value="EF-hand-dom_pair"/>
</dbReference>
<protein>
    <submittedName>
        <fullName evidence="4">45 kDa calcium-binding protein</fullName>
    </submittedName>
</protein>
<dbReference type="AlphaFoldDB" id="A0A2A6BZ26"/>
<evidence type="ECO:0000313" key="4">
    <source>
        <dbReference type="EnsemblMetazoa" id="PPA11888.1"/>
    </source>
</evidence>
<accession>A0A2A6BZ26</accession>